<dbReference type="OrthoDB" id="1267200at2"/>
<dbReference type="EMBL" id="FQZI01000005">
    <property type="protein sequence ID" value="SHJ09731.1"/>
    <property type="molecule type" value="Genomic_DNA"/>
</dbReference>
<evidence type="ECO:0000313" key="1">
    <source>
        <dbReference type="EMBL" id="SHJ09731.1"/>
    </source>
</evidence>
<evidence type="ECO:0000313" key="2">
    <source>
        <dbReference type="Proteomes" id="UP000184488"/>
    </source>
</evidence>
<organism evidence="1 2">
    <name type="scientific">Flavobacterium terrae</name>
    <dbReference type="NCBI Taxonomy" id="415425"/>
    <lineage>
        <taxon>Bacteria</taxon>
        <taxon>Pseudomonadati</taxon>
        <taxon>Bacteroidota</taxon>
        <taxon>Flavobacteriia</taxon>
        <taxon>Flavobacteriales</taxon>
        <taxon>Flavobacteriaceae</taxon>
        <taxon>Flavobacterium</taxon>
    </lineage>
</organism>
<sequence length="278" mass="32808">MKAIIDLLKMSICNCEIVKNSSIGVCTKWKRAQFITLSEIIAETLSNSEHLQGKKRNELGTTISSITLQRIFNDDYSAKENPDLRFLKTLDKLAIFLGYSSLNNYLKNQSKSEIINEVTNKKNVIEEEINDLFFQDIIYNYCHSEFLCMQKLPIVDLTPITEYVFEDAPFKKRISDYLERHAKLNYKVNSEDNRSNFEVFDFKTKHLDNDLVVAQVNEFWNIEWLDENNKIAKNYNKLNKQTYFIKKRQGVWKIWDNHNPDYNYLSAEVKEPQEQNTI</sequence>
<proteinExistence type="predicted"/>
<reference evidence="2" key="1">
    <citation type="submission" date="2016-11" db="EMBL/GenBank/DDBJ databases">
        <authorList>
            <person name="Varghese N."/>
            <person name="Submissions S."/>
        </authorList>
    </citation>
    <scope>NUCLEOTIDE SEQUENCE [LARGE SCALE GENOMIC DNA]</scope>
    <source>
        <strain evidence="2">DSM 18829</strain>
    </source>
</reference>
<keyword evidence="2" id="KW-1185">Reference proteome</keyword>
<dbReference type="RefSeq" id="WP_143161928.1">
    <property type="nucleotide sequence ID" value="NZ_FQZI01000005.1"/>
</dbReference>
<dbReference type="AlphaFoldDB" id="A0A1M6GIH9"/>
<gene>
    <name evidence="1" type="ORF">SAMN05444363_2633</name>
</gene>
<accession>A0A1M6GIH9</accession>
<dbReference type="Proteomes" id="UP000184488">
    <property type="component" value="Unassembled WGS sequence"/>
</dbReference>
<name>A0A1M6GIH9_9FLAO</name>
<protein>
    <submittedName>
        <fullName evidence="1">Uncharacterized protein</fullName>
    </submittedName>
</protein>